<evidence type="ECO:0000256" key="1">
    <source>
        <dbReference type="ARBA" id="ARBA00004141"/>
    </source>
</evidence>
<protein>
    <submittedName>
        <fullName evidence="7">Uncharacterized protein</fullName>
    </submittedName>
</protein>
<proteinExistence type="inferred from homology"/>
<dbReference type="GO" id="GO:0005737">
    <property type="term" value="C:cytoplasm"/>
    <property type="evidence" value="ECO:0007669"/>
    <property type="project" value="UniProtKB-ARBA"/>
</dbReference>
<evidence type="ECO:0000256" key="6">
    <source>
        <dbReference type="SAM" id="Phobius"/>
    </source>
</evidence>
<evidence type="ECO:0000256" key="4">
    <source>
        <dbReference type="ARBA" id="ARBA00022989"/>
    </source>
</evidence>
<evidence type="ECO:0000256" key="5">
    <source>
        <dbReference type="ARBA" id="ARBA00023136"/>
    </source>
</evidence>
<feature type="transmembrane region" description="Helical" evidence="6">
    <location>
        <begin position="21"/>
        <end position="43"/>
    </location>
</feature>
<keyword evidence="5 6" id="KW-0472">Membrane</keyword>
<comment type="similarity">
    <text evidence="2">Belongs to the plant DMP1 protein family.</text>
</comment>
<keyword evidence="3 6" id="KW-0812">Transmembrane</keyword>
<keyword evidence="4 6" id="KW-1133">Transmembrane helix</keyword>
<feature type="transmembrane region" description="Helical" evidence="6">
    <location>
        <begin position="55"/>
        <end position="73"/>
    </location>
</feature>
<feature type="transmembrane region" description="Helical" evidence="6">
    <location>
        <begin position="110"/>
        <end position="127"/>
    </location>
</feature>
<dbReference type="GO" id="GO:0010256">
    <property type="term" value="P:endomembrane system organization"/>
    <property type="evidence" value="ECO:0007669"/>
    <property type="project" value="TreeGrafter"/>
</dbReference>
<comment type="subcellular location">
    <subcellularLocation>
        <location evidence="1">Membrane</location>
        <topology evidence="1">Multi-pass membrane protein</topology>
    </subcellularLocation>
</comment>
<dbReference type="AlphaFoldDB" id="A0A8S9G723"/>
<evidence type="ECO:0000256" key="3">
    <source>
        <dbReference type="ARBA" id="ARBA00022692"/>
    </source>
</evidence>
<gene>
    <name evidence="7" type="ORF">F2Q68_00032113</name>
</gene>
<dbReference type="PANTHER" id="PTHR31621">
    <property type="entry name" value="PROTEIN DMP3"/>
    <property type="match status" value="1"/>
</dbReference>
<feature type="non-terminal residue" evidence="7">
    <location>
        <position position="1"/>
    </location>
</feature>
<evidence type="ECO:0000313" key="8">
    <source>
        <dbReference type="Proteomes" id="UP000712281"/>
    </source>
</evidence>
<dbReference type="GO" id="GO:0016020">
    <property type="term" value="C:membrane"/>
    <property type="evidence" value="ECO:0007669"/>
    <property type="project" value="UniProtKB-SubCell"/>
</dbReference>
<dbReference type="InterPro" id="IPR007770">
    <property type="entry name" value="DMP"/>
</dbReference>
<comment type="caution">
    <text evidence="7">The sequence shown here is derived from an EMBL/GenBank/DDBJ whole genome shotgun (WGS) entry which is preliminary data.</text>
</comment>
<name>A0A8S9G723_BRACR</name>
<dbReference type="EMBL" id="QGKW02002005">
    <property type="protein sequence ID" value="KAF2541710.1"/>
    <property type="molecule type" value="Genomic_DNA"/>
</dbReference>
<reference evidence="7" key="1">
    <citation type="submission" date="2019-12" db="EMBL/GenBank/DDBJ databases">
        <title>Genome sequencing and annotation of Brassica cretica.</title>
        <authorList>
            <person name="Studholme D.J."/>
            <person name="Sarris P.F."/>
        </authorList>
    </citation>
    <scope>NUCLEOTIDE SEQUENCE</scope>
    <source>
        <strain evidence="7">PFS-001/15</strain>
        <tissue evidence="7">Leaf</tissue>
    </source>
</reference>
<dbReference type="Pfam" id="PF05078">
    <property type="entry name" value="DUF679"/>
    <property type="match status" value="1"/>
</dbReference>
<dbReference type="Proteomes" id="UP000712281">
    <property type="component" value="Unassembled WGS sequence"/>
</dbReference>
<evidence type="ECO:0000313" key="7">
    <source>
        <dbReference type="EMBL" id="KAF2541710.1"/>
    </source>
</evidence>
<sequence length="190" mass="20961">LKNIKLSTTFKSIRDRTYSGVGDLIRLLPTGTVFLFQFLNPVLTNNGHCLLINKYLTGALIVICAFSCCFTCFTDSYRTRDGYVHYGVATMKGLWPDSSSKDLSSYRLRVGDFVPAFFTLIVFSVISLLDANTVNCFYPGFGSTGKIFLMVLPPVVGVISGIIFTVFPSKRHGIGNPSENNDDNASKLEK</sequence>
<organism evidence="7 8">
    <name type="scientific">Brassica cretica</name>
    <name type="common">Mustard</name>
    <dbReference type="NCBI Taxonomy" id="69181"/>
    <lineage>
        <taxon>Eukaryota</taxon>
        <taxon>Viridiplantae</taxon>
        <taxon>Streptophyta</taxon>
        <taxon>Embryophyta</taxon>
        <taxon>Tracheophyta</taxon>
        <taxon>Spermatophyta</taxon>
        <taxon>Magnoliopsida</taxon>
        <taxon>eudicotyledons</taxon>
        <taxon>Gunneridae</taxon>
        <taxon>Pentapetalae</taxon>
        <taxon>rosids</taxon>
        <taxon>malvids</taxon>
        <taxon>Brassicales</taxon>
        <taxon>Brassicaceae</taxon>
        <taxon>Brassiceae</taxon>
        <taxon>Brassica</taxon>
    </lineage>
</organism>
<evidence type="ECO:0000256" key="2">
    <source>
        <dbReference type="ARBA" id="ARBA00008707"/>
    </source>
</evidence>
<feature type="transmembrane region" description="Helical" evidence="6">
    <location>
        <begin position="147"/>
        <end position="167"/>
    </location>
</feature>
<dbReference type="PANTHER" id="PTHR31621:SF50">
    <property type="entry name" value="GENOME ASSEMBLY, CHROMOSOME: A01"/>
    <property type="match status" value="1"/>
</dbReference>
<accession>A0A8S9G723</accession>